<evidence type="ECO:0000313" key="3">
    <source>
        <dbReference type="Proteomes" id="UP000259090"/>
    </source>
</evidence>
<accession>A0A126GGP7</accession>
<gene>
    <name evidence="2" type="ORF">phiARI0399_28</name>
</gene>
<evidence type="ECO:0000313" key="2">
    <source>
        <dbReference type="EMBL" id="ALH47309.1"/>
    </source>
</evidence>
<feature type="compositionally biased region" description="Basic residues" evidence="1">
    <location>
        <begin position="1"/>
        <end position="14"/>
    </location>
</feature>
<name>A0A126GGP7_9CAUD</name>
<keyword evidence="3" id="KW-1185">Reference proteome</keyword>
<reference evidence="2 3" key="1">
    <citation type="journal article" date="2016" name="PLoS Biol.">
        <title>Horizontal DNA Transfer Mechanisms of Bacteria as Weapons of Intragenomic Conflict.</title>
        <authorList>
            <person name="Croucher N.J."/>
            <person name="Mostowy R."/>
            <person name="Wymant C."/>
            <person name="Turner P."/>
            <person name="Bentley S.D."/>
            <person name="Fraser C."/>
        </authorList>
    </citation>
    <scope>NUCLEOTIDE SEQUENCE [LARGE SCALE GENOMIC DNA]</scope>
</reference>
<sequence length="123" mass="14498">MRPKKYPYSGRRKKQDTSSPLFSTRPIFNEIPIVEEVKVDLGVEANVGRSYPEMLIHLDISGYGNRIHSVHRFPGIFLTVGESIQLKMLFYKRLKNFTADRFLTFRESDWKFFIRGLVNEFVH</sequence>
<evidence type="ECO:0000256" key="1">
    <source>
        <dbReference type="SAM" id="MobiDB-lite"/>
    </source>
</evidence>
<protein>
    <submittedName>
        <fullName evidence="2">Uncharacterized protein</fullName>
    </submittedName>
</protein>
<organism evidence="2 3">
    <name type="scientific">Streptococcus phage phiARI0399</name>
    <dbReference type="NCBI Taxonomy" id="1701821"/>
    <lineage>
        <taxon>Viruses</taxon>
        <taxon>Duplodnaviria</taxon>
        <taxon>Heunggongvirae</taxon>
        <taxon>Uroviricota</taxon>
        <taxon>Caudoviricetes</taxon>
        <taxon>Ferrettivirinae</taxon>
        <taxon>Spinunavirus</taxon>
        <taxon>Spinunavirus ARI0399</taxon>
    </lineage>
</organism>
<dbReference type="Proteomes" id="UP000259090">
    <property type="component" value="Segment"/>
</dbReference>
<feature type="region of interest" description="Disordered" evidence="1">
    <location>
        <begin position="1"/>
        <end position="21"/>
    </location>
</feature>
<proteinExistence type="predicted"/>
<dbReference type="EMBL" id="KT337349">
    <property type="protein sequence ID" value="ALH47309.1"/>
    <property type="molecule type" value="Genomic_DNA"/>
</dbReference>